<evidence type="ECO:0000256" key="2">
    <source>
        <dbReference type="ARBA" id="ARBA00022692"/>
    </source>
</evidence>
<proteinExistence type="predicted"/>
<feature type="domain" description="Integral membrane bound transporter" evidence="7">
    <location>
        <begin position="687"/>
        <end position="822"/>
    </location>
</feature>
<organism evidence="8 9">
    <name type="scientific">Sphaceloma murrayae</name>
    <dbReference type="NCBI Taxonomy" id="2082308"/>
    <lineage>
        <taxon>Eukaryota</taxon>
        <taxon>Fungi</taxon>
        <taxon>Dikarya</taxon>
        <taxon>Ascomycota</taxon>
        <taxon>Pezizomycotina</taxon>
        <taxon>Dothideomycetes</taxon>
        <taxon>Dothideomycetidae</taxon>
        <taxon>Myriangiales</taxon>
        <taxon>Elsinoaceae</taxon>
        <taxon>Sphaceloma</taxon>
    </lineage>
</organism>
<feature type="transmembrane region" description="Helical" evidence="6">
    <location>
        <begin position="740"/>
        <end position="758"/>
    </location>
</feature>
<feature type="compositionally biased region" description="Low complexity" evidence="5">
    <location>
        <begin position="1"/>
        <end position="15"/>
    </location>
</feature>
<evidence type="ECO:0000256" key="1">
    <source>
        <dbReference type="ARBA" id="ARBA00004141"/>
    </source>
</evidence>
<feature type="region of interest" description="Disordered" evidence="5">
    <location>
        <begin position="43"/>
        <end position="63"/>
    </location>
</feature>
<feature type="transmembrane region" description="Helical" evidence="6">
    <location>
        <begin position="804"/>
        <end position="827"/>
    </location>
</feature>
<feature type="transmembrane region" description="Helical" evidence="6">
    <location>
        <begin position="663"/>
        <end position="680"/>
    </location>
</feature>
<feature type="transmembrane region" description="Helical" evidence="6">
    <location>
        <begin position="248"/>
        <end position="270"/>
    </location>
</feature>
<keyword evidence="4 6" id="KW-0472">Membrane</keyword>
<comment type="subcellular location">
    <subcellularLocation>
        <location evidence="1">Membrane</location>
        <topology evidence="1">Multi-pass membrane protein</topology>
    </subcellularLocation>
</comment>
<dbReference type="PRINTS" id="PR02047">
    <property type="entry name" value="BREFELDNASP4"/>
</dbReference>
<evidence type="ECO:0000256" key="3">
    <source>
        <dbReference type="ARBA" id="ARBA00022989"/>
    </source>
</evidence>
<dbReference type="InParanoid" id="A0A2K1QR41"/>
<dbReference type="AlphaFoldDB" id="A0A2K1QR41"/>
<evidence type="ECO:0000259" key="7">
    <source>
        <dbReference type="Pfam" id="PF13515"/>
    </source>
</evidence>
<dbReference type="EMBL" id="NKHZ01000050">
    <property type="protein sequence ID" value="PNS17515.1"/>
    <property type="molecule type" value="Genomic_DNA"/>
</dbReference>
<dbReference type="PANTHER" id="PTHR47804">
    <property type="entry name" value="60S RIBOSOMAL PROTEIN L19"/>
    <property type="match status" value="1"/>
</dbReference>
<feature type="transmembrane region" description="Helical" evidence="6">
    <location>
        <begin position="187"/>
        <end position="208"/>
    </location>
</feature>
<feature type="transmembrane region" description="Helical" evidence="6">
    <location>
        <begin position="215"/>
        <end position="233"/>
    </location>
</feature>
<dbReference type="Proteomes" id="UP000243797">
    <property type="component" value="Unassembled WGS sequence"/>
</dbReference>
<dbReference type="GO" id="GO:0016020">
    <property type="term" value="C:membrane"/>
    <property type="evidence" value="ECO:0007669"/>
    <property type="project" value="UniProtKB-SubCell"/>
</dbReference>
<evidence type="ECO:0000256" key="4">
    <source>
        <dbReference type="ARBA" id="ARBA00023136"/>
    </source>
</evidence>
<keyword evidence="3 6" id="KW-1133">Transmembrane helix</keyword>
<evidence type="ECO:0000256" key="6">
    <source>
        <dbReference type="SAM" id="Phobius"/>
    </source>
</evidence>
<keyword evidence="2 6" id="KW-0812">Transmembrane</keyword>
<reference evidence="8 9" key="1">
    <citation type="submission" date="2017-06" db="EMBL/GenBank/DDBJ databases">
        <title>Draft genome sequence of a variant of Elsinoe murrayae.</title>
        <authorList>
            <person name="Cheng Q."/>
        </authorList>
    </citation>
    <scope>NUCLEOTIDE SEQUENCE [LARGE SCALE GENOMIC DNA]</scope>
    <source>
        <strain evidence="8 9">CQ-2017a</strain>
    </source>
</reference>
<name>A0A2K1QR41_9PEZI</name>
<dbReference type="OrthoDB" id="68611at2759"/>
<keyword evidence="9" id="KW-1185">Reference proteome</keyword>
<sequence length="1044" mass="115647">MPNSGANPPSPSASRNQRRNQLRNSTIIVPSTGERVRREFTLPALGQNDESPSAASTAFAEDEQSLLGSRQPTRFQWLNGLVTKTRSAASASIRFINSVDGHRVIKCSMAYALGTCGTFLPPLSAFLGHSDGKHIMATVTVYFHAARTMGSMIEATICALVAFVYAAFLSLTSMGSTILFAKADHLVLGHAFVLIVFVGGGLGYVAWVKQRLGNPLVNVACSLTSLASITVFVKEGSIQAGKFSEAKVVQVLKMVIIGIIFASLVNIFIFPESARQKLNQGLMKTTDRLGDLLSAITRAFLSGSEAEINTALFESTFKDLKGGIKSLKADLSESRLEHFIMGNEEQHRIEAEIVKCINKISQNLGGLRGAAYTQFDLIRSTQAKDIGTPRQDLSRASSFLIAGSYTSEPDDMGGLGLQPINEEAEEHPITPGVLESPALSQSPSLVQMNGRATTLTPADMFSTFIAQLGPPMKSLVHTLKLILDELPFNSATSDKIAVNENFYSSLRSAVDLFRTARREALTSLYHNKQLYTTSSLERLADYEEIAASCGHFSFALIDLADEIGHYLDLLEDLKIERDRSPHRPTFGWLKFWRKEERLRLTKNPEDRLLQDDQMTGDDGPTHRIPPALRRQDSLFVSSGSTSTPWTYKLWKTTLFFRRDDIRFASKVGIGAAILAAPAFVEETRPTFQHLRLEWGIVSYMVVCSMTIGAVNTSGLERFFGTALGAILAVIGWIITSAEAVPLMLYGWLVSLGCFYIIVVQKKGPMGRFIFLTYNLSALYAYSLSVKDDEDDDDEGGIDPEIWEIVLHRVISVMIGCLWAILITRVIWPISARKKLKEGICLLWLRMGLIWKRDPLALILNGTSGSKVTDIREEADLQTFLSSLDGLKGAAKSEFELRGPFPDKAFARILERTQRMLDNFHAMNVVISRNMKATQGEMDVLRYTQKERGALSARISHLFSVLSSTVKMEYPLNDVLPNIEHARDRLLARVFEYRRQSEGTASDADFEIIYAYVLATGQLAKDIAAIIKELELLYGTLNEDNFRLD</sequence>
<dbReference type="Pfam" id="PF13515">
    <property type="entry name" value="FUSC_2"/>
    <property type="match status" value="1"/>
</dbReference>
<evidence type="ECO:0000256" key="5">
    <source>
        <dbReference type="SAM" id="MobiDB-lite"/>
    </source>
</evidence>
<dbReference type="InterPro" id="IPR023244">
    <property type="entry name" value="Brefeldin_A-sensitivity_4"/>
</dbReference>
<feature type="transmembrane region" description="Helical" evidence="6">
    <location>
        <begin position="718"/>
        <end position="734"/>
    </location>
</feature>
<protein>
    <recommendedName>
        <fullName evidence="7">Integral membrane bound transporter domain-containing protein</fullName>
    </recommendedName>
</protein>
<comment type="caution">
    <text evidence="8">The sequence shown here is derived from an EMBL/GenBank/DDBJ whole genome shotgun (WGS) entry which is preliminary data.</text>
</comment>
<dbReference type="STRING" id="2082308.A0A2K1QR41"/>
<dbReference type="InterPro" id="IPR049453">
    <property type="entry name" value="Memb_transporter_dom"/>
</dbReference>
<feature type="transmembrane region" description="Helical" evidence="6">
    <location>
        <begin position="765"/>
        <end position="784"/>
    </location>
</feature>
<feature type="region of interest" description="Disordered" evidence="5">
    <location>
        <begin position="1"/>
        <end position="30"/>
    </location>
</feature>
<feature type="transmembrane region" description="Helical" evidence="6">
    <location>
        <begin position="157"/>
        <end position="181"/>
    </location>
</feature>
<dbReference type="InterPro" id="IPR052430">
    <property type="entry name" value="IVT-Associated"/>
</dbReference>
<feature type="transmembrane region" description="Helical" evidence="6">
    <location>
        <begin position="692"/>
        <end position="711"/>
    </location>
</feature>
<evidence type="ECO:0000313" key="8">
    <source>
        <dbReference type="EMBL" id="PNS17515.1"/>
    </source>
</evidence>
<evidence type="ECO:0000313" key="9">
    <source>
        <dbReference type="Proteomes" id="UP000243797"/>
    </source>
</evidence>
<gene>
    <name evidence="8" type="ORF">CAC42_8058</name>
</gene>
<dbReference type="PANTHER" id="PTHR47804:SF1">
    <property type="entry name" value="DUF2421 DOMAIN-CONTAINING PROTEIN"/>
    <property type="match status" value="1"/>
</dbReference>
<accession>A0A2K1QR41</accession>